<comment type="caution">
    <text evidence="1">The sequence shown here is derived from an EMBL/GenBank/DDBJ whole genome shotgun (WGS) entry which is preliminary data.</text>
</comment>
<dbReference type="Proteomes" id="UP000007264">
    <property type="component" value="Unassembled WGS sequence"/>
</dbReference>
<name>I0YK53_COCSC</name>
<dbReference type="OrthoDB" id="2020015at2759"/>
<organism evidence="1 2">
    <name type="scientific">Coccomyxa subellipsoidea (strain C-169)</name>
    <name type="common">Green microalga</name>
    <dbReference type="NCBI Taxonomy" id="574566"/>
    <lineage>
        <taxon>Eukaryota</taxon>
        <taxon>Viridiplantae</taxon>
        <taxon>Chlorophyta</taxon>
        <taxon>core chlorophytes</taxon>
        <taxon>Trebouxiophyceae</taxon>
        <taxon>Trebouxiophyceae incertae sedis</taxon>
        <taxon>Coccomyxaceae</taxon>
        <taxon>Coccomyxa</taxon>
        <taxon>Coccomyxa subellipsoidea</taxon>
    </lineage>
</organism>
<dbReference type="EMBL" id="AGSI01000022">
    <property type="protein sequence ID" value="EIE18772.1"/>
    <property type="molecule type" value="Genomic_DNA"/>
</dbReference>
<evidence type="ECO:0000313" key="2">
    <source>
        <dbReference type="Proteomes" id="UP000007264"/>
    </source>
</evidence>
<dbReference type="KEGG" id="csl:COCSUDRAFT_60075"/>
<accession>I0YK53</accession>
<dbReference type="GeneID" id="17036701"/>
<dbReference type="RefSeq" id="XP_005643316.1">
    <property type="nucleotide sequence ID" value="XM_005643259.1"/>
</dbReference>
<sequence length="235" mass="26925">MASQNTAKKEIEYFTVPPERYISTPTEVLTDDLLGSITKSKGSQEKESVLKLARLVDSISQFEFATIRRRINQNFLKLAAADSGRQVPARVGSAGPTEEELDEMEMTFMEDVWQLMQASHFRLLSKEDWETAQEEQFTFNSPVEVNWNYMDGELLHRFWASHEEERAGAASIADRVLVFHRGISTVRAEGQYINDKIDLLVQYLLVDPFQALYTRIFKRKARTTSFPDSCDALIS</sequence>
<keyword evidence="2" id="KW-1185">Reference proteome</keyword>
<proteinExistence type="predicted"/>
<dbReference type="PANTHER" id="PTHR33645:SF11">
    <property type="entry name" value="AMINOPEPTIDASE (DUF3754)"/>
    <property type="match status" value="1"/>
</dbReference>
<reference evidence="1 2" key="1">
    <citation type="journal article" date="2012" name="Genome Biol.">
        <title>The genome of the polar eukaryotic microalga coccomyxa subellipsoidea reveals traits of cold adaptation.</title>
        <authorList>
            <person name="Blanc G."/>
            <person name="Agarkova I."/>
            <person name="Grimwood J."/>
            <person name="Kuo A."/>
            <person name="Brueggeman A."/>
            <person name="Dunigan D."/>
            <person name="Gurnon J."/>
            <person name="Ladunga I."/>
            <person name="Lindquist E."/>
            <person name="Lucas S."/>
            <person name="Pangilinan J."/>
            <person name="Proschold T."/>
            <person name="Salamov A."/>
            <person name="Schmutz J."/>
            <person name="Weeks D."/>
            <person name="Yamada T."/>
            <person name="Claverie J.M."/>
            <person name="Grigoriev I."/>
            <person name="Van Etten J."/>
            <person name="Lomsadze A."/>
            <person name="Borodovsky M."/>
        </authorList>
    </citation>
    <scope>NUCLEOTIDE SEQUENCE [LARGE SCALE GENOMIC DNA]</scope>
    <source>
        <strain evidence="1 2">C-169</strain>
    </source>
</reference>
<protein>
    <submittedName>
        <fullName evidence="1">Uncharacterized protein</fullName>
    </submittedName>
</protein>
<dbReference type="AlphaFoldDB" id="I0YK53"/>
<gene>
    <name evidence="1" type="ORF">COCSUDRAFT_60075</name>
</gene>
<dbReference type="PANTHER" id="PTHR33645">
    <property type="entry name" value="AMINOPEPTIDASE (DUF3754)"/>
    <property type="match status" value="1"/>
</dbReference>
<evidence type="ECO:0000313" key="1">
    <source>
        <dbReference type="EMBL" id="EIE18772.1"/>
    </source>
</evidence>